<protein>
    <recommendedName>
        <fullName evidence="4">U3 small nucleolar RNA-associated protein 25 homolog</fullName>
    </recommendedName>
    <alternativeName>
        <fullName evidence="5">UTP25 small subunit processor component</fullName>
    </alternativeName>
</protein>
<name>A0A4V6A1N0_STECR</name>
<comment type="subcellular location">
    <subcellularLocation>
        <location evidence="1">Nucleus</location>
        <location evidence="1">Nucleolus</location>
    </subcellularLocation>
</comment>
<feature type="domain" description="UTP25 NTP hydrolase-like" evidence="8">
    <location>
        <begin position="119"/>
        <end position="386"/>
    </location>
</feature>
<evidence type="ECO:0000259" key="8">
    <source>
        <dbReference type="Pfam" id="PF22916"/>
    </source>
</evidence>
<evidence type="ECO:0000313" key="9">
    <source>
        <dbReference type="EMBL" id="TKR76055.1"/>
    </source>
</evidence>
<dbReference type="Pfam" id="PF06862">
    <property type="entry name" value="Utp25_C"/>
    <property type="match status" value="1"/>
</dbReference>
<dbReference type="GO" id="GO:0000462">
    <property type="term" value="P:maturation of SSU-rRNA from tricistronic rRNA transcript (SSU-rRNA, 5.8S rRNA, LSU-rRNA)"/>
    <property type="evidence" value="ECO:0007669"/>
    <property type="project" value="TreeGrafter"/>
</dbReference>
<keyword evidence="10" id="KW-1185">Reference proteome</keyword>
<evidence type="ECO:0000256" key="4">
    <source>
        <dbReference type="ARBA" id="ARBA00024421"/>
    </source>
</evidence>
<dbReference type="STRING" id="34508.A0A4V6A1N0"/>
<dbReference type="Pfam" id="PF22916">
    <property type="entry name" value="UTP25_NTPase-like"/>
    <property type="match status" value="1"/>
</dbReference>
<reference evidence="9 10" key="2">
    <citation type="journal article" date="2019" name="G3 (Bethesda)">
        <title>Hybrid Assembly of the Genome of the Entomopathogenic Nematode Steinernema carpocapsae Identifies the X-Chromosome.</title>
        <authorList>
            <person name="Serra L."/>
            <person name="Macchietto M."/>
            <person name="Macias-Munoz A."/>
            <person name="McGill C.J."/>
            <person name="Rodriguez I.M."/>
            <person name="Rodriguez B."/>
            <person name="Murad R."/>
            <person name="Mortazavi A."/>
        </authorList>
    </citation>
    <scope>NUCLEOTIDE SEQUENCE [LARGE SCALE GENOMIC DNA]</scope>
    <source>
        <strain evidence="9 10">ALL</strain>
    </source>
</reference>
<keyword evidence="3" id="KW-0539">Nucleus</keyword>
<dbReference type="GO" id="GO:0032040">
    <property type="term" value="C:small-subunit processome"/>
    <property type="evidence" value="ECO:0007669"/>
    <property type="project" value="TreeGrafter"/>
</dbReference>
<evidence type="ECO:0000259" key="7">
    <source>
        <dbReference type="Pfam" id="PF06862"/>
    </source>
</evidence>
<dbReference type="InterPro" id="IPR053940">
    <property type="entry name" value="UTP25_NTPase-like"/>
</dbReference>
<accession>A0A4V6A1N0</accession>
<evidence type="ECO:0000256" key="1">
    <source>
        <dbReference type="ARBA" id="ARBA00004604"/>
    </source>
</evidence>
<organism evidence="9 10">
    <name type="scientific">Steinernema carpocapsae</name>
    <name type="common">Entomopathogenic nematode</name>
    <dbReference type="NCBI Taxonomy" id="34508"/>
    <lineage>
        <taxon>Eukaryota</taxon>
        <taxon>Metazoa</taxon>
        <taxon>Ecdysozoa</taxon>
        <taxon>Nematoda</taxon>
        <taxon>Chromadorea</taxon>
        <taxon>Rhabditida</taxon>
        <taxon>Tylenchina</taxon>
        <taxon>Panagrolaimomorpha</taxon>
        <taxon>Strongyloidoidea</taxon>
        <taxon>Steinernematidae</taxon>
        <taxon>Steinernema</taxon>
    </lineage>
</organism>
<comment type="similarity">
    <text evidence="2">Belongs to the UTP25 family.</text>
</comment>
<evidence type="ECO:0000256" key="6">
    <source>
        <dbReference type="SAM" id="MobiDB-lite"/>
    </source>
</evidence>
<evidence type="ECO:0000256" key="5">
    <source>
        <dbReference type="ARBA" id="ARBA00032325"/>
    </source>
</evidence>
<gene>
    <name evidence="9" type="ORF">L596_017256</name>
</gene>
<sequence length="538" mass="62154">MSKSKRKLSTSSADDPPTKTPKENIDFFDAHFNKNLDAFVAKQLLVGSYPSSNEGFKSGGKTFLQTLRYKDQHCMDIRKELELEQFGISERLIKNLPLANEGEALSEKDLQLFQAMGRYVDMYVVDEKQKDSNVVMYTTHALNHVLRTRSQVISNIKKLENLKEKKTMTDEDIENARDQGLSRAKVLIMCPFKKYAHRVVEILTKLMYGNDSKTFVEKTHRFEKEFGDNGFRIHEKRKVPQEFKELMKGNVDDCFRMGIGVAKKALKLFVPFEEADIILCSPIGLRMIIGEESEKHHEHDFLTSIEVVIVDHADVFLMQNWEHLVSVFESLHKTPEAINVDISRVRQWSLDQYAKIYRQTLLFSSFDVAEFRALFAQNCQNYAGLVTVTPPQHGHLDKIDIPLCQEIHRFKVSEKQSQSDARFSYFISHILPKCEMGTMIFVPSYFDYVRLRNYLKRESESFVQLHEYATDKKIARARGMFFGEEKKIVMMTERQRLKSGKSIADVTGDICLNCCLNSSGLKRASFRDIPTDPSPSLW</sequence>
<feature type="domain" description="UTP25 C-terminal" evidence="7">
    <location>
        <begin position="396"/>
        <end position="495"/>
    </location>
</feature>
<dbReference type="InterPro" id="IPR010678">
    <property type="entry name" value="UTP25"/>
</dbReference>
<dbReference type="AlphaFoldDB" id="A0A4V6A1N0"/>
<evidence type="ECO:0000313" key="10">
    <source>
        <dbReference type="Proteomes" id="UP000298663"/>
    </source>
</evidence>
<reference evidence="9 10" key="1">
    <citation type="journal article" date="2015" name="Genome Biol.">
        <title>Comparative genomics of Steinernema reveals deeply conserved gene regulatory networks.</title>
        <authorList>
            <person name="Dillman A.R."/>
            <person name="Macchietto M."/>
            <person name="Porter C.F."/>
            <person name="Rogers A."/>
            <person name="Williams B."/>
            <person name="Antoshechkin I."/>
            <person name="Lee M.M."/>
            <person name="Goodwin Z."/>
            <person name="Lu X."/>
            <person name="Lewis E.E."/>
            <person name="Goodrich-Blair H."/>
            <person name="Stock S.P."/>
            <person name="Adams B.J."/>
            <person name="Sternberg P.W."/>
            <person name="Mortazavi A."/>
        </authorList>
    </citation>
    <scope>NUCLEOTIDE SEQUENCE [LARGE SCALE GENOMIC DNA]</scope>
    <source>
        <strain evidence="9 10">ALL</strain>
    </source>
</reference>
<dbReference type="GO" id="GO:0034511">
    <property type="term" value="F:U3 snoRNA binding"/>
    <property type="evidence" value="ECO:0007669"/>
    <property type="project" value="InterPro"/>
</dbReference>
<proteinExistence type="inferred from homology"/>
<evidence type="ECO:0000256" key="2">
    <source>
        <dbReference type="ARBA" id="ARBA00009223"/>
    </source>
</evidence>
<dbReference type="PANTHER" id="PTHR12933:SF0">
    <property type="entry name" value="U3 SMALL NUCLEOLAR RNA-ASSOCIATED PROTEIN 25 HOMOLOG"/>
    <property type="match status" value="1"/>
</dbReference>
<dbReference type="Gene3D" id="3.40.50.300">
    <property type="entry name" value="P-loop containing nucleotide triphosphate hydrolases"/>
    <property type="match status" value="1"/>
</dbReference>
<dbReference type="GO" id="GO:0019843">
    <property type="term" value="F:rRNA binding"/>
    <property type="evidence" value="ECO:0007669"/>
    <property type="project" value="TreeGrafter"/>
</dbReference>
<dbReference type="OrthoDB" id="10264378at2759"/>
<dbReference type="EMBL" id="AZBU02000005">
    <property type="protein sequence ID" value="TKR76055.1"/>
    <property type="molecule type" value="Genomic_DNA"/>
</dbReference>
<comment type="caution">
    <text evidence="9">The sequence shown here is derived from an EMBL/GenBank/DDBJ whole genome shotgun (WGS) entry which is preliminary data.</text>
</comment>
<evidence type="ECO:0000256" key="3">
    <source>
        <dbReference type="ARBA" id="ARBA00023242"/>
    </source>
</evidence>
<dbReference type="InterPro" id="IPR027417">
    <property type="entry name" value="P-loop_NTPase"/>
</dbReference>
<dbReference type="Proteomes" id="UP000298663">
    <property type="component" value="Unassembled WGS sequence"/>
</dbReference>
<dbReference type="PANTHER" id="PTHR12933">
    <property type="entry name" value="ORF PROTEIN-RELATED"/>
    <property type="match status" value="1"/>
</dbReference>
<feature type="region of interest" description="Disordered" evidence="6">
    <location>
        <begin position="1"/>
        <end position="22"/>
    </location>
</feature>
<dbReference type="InterPro" id="IPR053939">
    <property type="entry name" value="UTP25_C"/>
</dbReference>